<evidence type="ECO:0000256" key="1">
    <source>
        <dbReference type="ARBA" id="ARBA00005937"/>
    </source>
</evidence>
<name>A0A3R6EGF2_9BACT</name>
<comment type="caution">
    <text evidence="6">The sequence shown here is derived from an EMBL/GenBank/DDBJ whole genome shotgun (WGS) entry which is preliminary data.</text>
</comment>
<gene>
    <name evidence="6" type="primary">cas6</name>
    <name evidence="6" type="ORF">DW192_10375</name>
    <name evidence="5" type="ORF">NNC68_09080</name>
</gene>
<dbReference type="PANTHER" id="PTHR36984:SF1">
    <property type="entry name" value="CRISPR-ASSOCIATED ENDORIBONUCLEASE CAS6 1"/>
    <property type="match status" value="1"/>
</dbReference>
<dbReference type="InterPro" id="IPR045747">
    <property type="entry name" value="CRISPR-assoc_prot_Cas6_N_sf"/>
</dbReference>
<dbReference type="RefSeq" id="WP_118255151.1">
    <property type="nucleotide sequence ID" value="NZ_CATKVV010000004.1"/>
</dbReference>
<dbReference type="Gene3D" id="3.30.70.1900">
    <property type="match status" value="1"/>
</dbReference>
<accession>A0A3R6EGF2</accession>
<dbReference type="GO" id="GO:0016788">
    <property type="term" value="F:hydrolase activity, acting on ester bonds"/>
    <property type="evidence" value="ECO:0007669"/>
    <property type="project" value="InterPro"/>
</dbReference>
<dbReference type="EMBL" id="JANDWU010000014">
    <property type="protein sequence ID" value="MCP9549626.1"/>
    <property type="molecule type" value="Genomic_DNA"/>
</dbReference>
<reference evidence="6 7" key="1">
    <citation type="submission" date="2018-08" db="EMBL/GenBank/DDBJ databases">
        <title>A genome reference for cultivated species of the human gut microbiota.</title>
        <authorList>
            <person name="Zou Y."/>
            <person name="Xue W."/>
            <person name="Luo G."/>
        </authorList>
    </citation>
    <scope>NUCLEOTIDE SEQUENCE [LARGE SCALE GENOMIC DNA]</scope>
    <source>
        <strain evidence="6 7">AM16-54</strain>
    </source>
</reference>
<dbReference type="AlphaFoldDB" id="A0A3R6EGF2"/>
<keyword evidence="2" id="KW-0694">RNA-binding</keyword>
<dbReference type="EMBL" id="QRKB01000026">
    <property type="protein sequence ID" value="RHH81212.1"/>
    <property type="molecule type" value="Genomic_DNA"/>
</dbReference>
<sequence length="220" mass="24965">MRILLKTSPNTTPVPFDYQQKLVGTIHKWIGNNSIHDTISLYSFSWLNGGRKVEDALQFSQGATMFISFYDESIIKVIIRTILEDPEMFCGMFVTDITIGAEPQFSERDLYYCASPIFIKRKLDDGSIKQYNFNHAEANQYLKDTLLSKMKEAGLEEDETLDICFDLSYTKKKLKLVRYHGIGNKASLCPVVIKGKPETKQFIWNVGVGNCTGIGFGAIY</sequence>
<dbReference type="NCBIfam" id="TIGR01877">
    <property type="entry name" value="cas_cas6"/>
    <property type="match status" value="1"/>
</dbReference>
<protein>
    <submittedName>
        <fullName evidence="6">CRISPR-associated endoribonuclease Cas6</fullName>
    </submittedName>
</protein>
<dbReference type="Pfam" id="PF01881">
    <property type="entry name" value="Cas_Cas6_C"/>
    <property type="match status" value="1"/>
</dbReference>
<evidence type="ECO:0000256" key="3">
    <source>
        <dbReference type="ARBA" id="ARBA00023118"/>
    </source>
</evidence>
<dbReference type="CDD" id="cd21140">
    <property type="entry name" value="Cas6_I-like"/>
    <property type="match status" value="1"/>
</dbReference>
<reference evidence="5" key="2">
    <citation type="submission" date="2022-07" db="EMBL/GenBank/DDBJ databases">
        <title>Prevotella copri.</title>
        <authorList>
            <person name="Yang C."/>
        </authorList>
    </citation>
    <scope>NUCLEOTIDE SEQUENCE</scope>
    <source>
        <strain evidence="5">HF1805</strain>
    </source>
</reference>
<comment type="similarity">
    <text evidence="1">Belongs to the CRISPR-associated protein Cas6/Cse3/CasE family.</text>
</comment>
<proteinExistence type="inferred from homology"/>
<dbReference type="PANTHER" id="PTHR36984">
    <property type="entry name" value="CRISPR-ASSOCIATED ENDORIBONUCLEASE CAS6 1"/>
    <property type="match status" value="1"/>
</dbReference>
<evidence type="ECO:0000313" key="7">
    <source>
        <dbReference type="Proteomes" id="UP000284548"/>
    </source>
</evidence>
<evidence type="ECO:0000256" key="2">
    <source>
        <dbReference type="ARBA" id="ARBA00022884"/>
    </source>
</evidence>
<dbReference type="Proteomes" id="UP000284548">
    <property type="component" value="Unassembled WGS sequence"/>
</dbReference>
<dbReference type="GO" id="GO:0003723">
    <property type="term" value="F:RNA binding"/>
    <property type="evidence" value="ECO:0007669"/>
    <property type="project" value="UniProtKB-KW"/>
</dbReference>
<evidence type="ECO:0000259" key="4">
    <source>
        <dbReference type="Pfam" id="PF01881"/>
    </source>
</evidence>
<dbReference type="GO" id="GO:0051607">
    <property type="term" value="P:defense response to virus"/>
    <property type="evidence" value="ECO:0007669"/>
    <property type="project" value="UniProtKB-KW"/>
</dbReference>
<organism evidence="6 7">
    <name type="scientific">Segatella copri</name>
    <dbReference type="NCBI Taxonomy" id="165179"/>
    <lineage>
        <taxon>Bacteria</taxon>
        <taxon>Pseudomonadati</taxon>
        <taxon>Bacteroidota</taxon>
        <taxon>Bacteroidia</taxon>
        <taxon>Bacteroidales</taxon>
        <taxon>Prevotellaceae</taxon>
        <taxon>Segatella</taxon>
    </lineage>
</organism>
<evidence type="ECO:0000313" key="6">
    <source>
        <dbReference type="EMBL" id="RHH81212.1"/>
    </source>
</evidence>
<dbReference type="Proteomes" id="UP001205506">
    <property type="component" value="Unassembled WGS sequence"/>
</dbReference>
<evidence type="ECO:0000313" key="5">
    <source>
        <dbReference type="EMBL" id="MCP9549626.1"/>
    </source>
</evidence>
<keyword evidence="3" id="KW-0051">Antiviral defense</keyword>
<feature type="domain" description="CRISPR associated protein Cas6 C-terminal" evidence="4">
    <location>
        <begin position="102"/>
        <end position="219"/>
    </location>
</feature>
<dbReference type="Gene3D" id="3.30.70.1890">
    <property type="match status" value="1"/>
</dbReference>
<dbReference type="InterPro" id="IPR010156">
    <property type="entry name" value="CRISPR-assoc_prot_Cas6"/>
</dbReference>
<dbReference type="InterPro" id="IPR049435">
    <property type="entry name" value="Cas_Cas6_C"/>
</dbReference>